<evidence type="ECO:0000313" key="3">
    <source>
        <dbReference type="RGD" id="620230"/>
    </source>
</evidence>
<dbReference type="AGR" id="RGD:620230"/>
<protein>
    <submittedName>
        <fullName evidence="1">Similar to aryl hydrocarbon receptor nuclear translocator-like 2, isoform CRA_b</fullName>
    </submittedName>
</protein>
<evidence type="ECO:0000313" key="1">
    <source>
        <dbReference type="EMBL" id="EDM01407.1"/>
    </source>
</evidence>
<keyword evidence="1" id="KW-0675">Receptor</keyword>
<gene>
    <name evidence="3" type="primary">Bmal2</name>
    <name evidence="1" type="synonym">LOC362464</name>
    <name evidence="1" type="ORF">rCG_29616</name>
</gene>
<dbReference type="AlphaFoldDB" id="A6IN32"/>
<organism evidence="1 2">
    <name type="scientific">Rattus norvegicus</name>
    <name type="common">Rat</name>
    <dbReference type="NCBI Taxonomy" id="10116"/>
    <lineage>
        <taxon>Eukaryota</taxon>
        <taxon>Metazoa</taxon>
        <taxon>Chordata</taxon>
        <taxon>Craniata</taxon>
        <taxon>Vertebrata</taxon>
        <taxon>Euteleostomi</taxon>
        <taxon>Mammalia</taxon>
        <taxon>Eutheria</taxon>
        <taxon>Euarchontoglires</taxon>
        <taxon>Glires</taxon>
        <taxon>Rodentia</taxon>
        <taxon>Myomorpha</taxon>
        <taxon>Muroidea</taxon>
        <taxon>Muridae</taxon>
        <taxon>Murinae</taxon>
        <taxon>Rattus</taxon>
    </lineage>
</organism>
<dbReference type="EMBL" id="CH473964">
    <property type="protein sequence ID" value="EDM01407.1"/>
    <property type="molecule type" value="Genomic_DNA"/>
</dbReference>
<sequence length="91" mass="10439">MASGESNVSVVKSACSCRGPESGFQHPQTYKCLQLQLQGTCYPLLASMDTPSNTHRHRHKHRHTHMRMRARAHTHTHTHTHTEKNNKINLF</sequence>
<reference evidence="1 2" key="1">
    <citation type="submission" date="2005-09" db="EMBL/GenBank/DDBJ databases">
        <authorList>
            <person name="Mural R.J."/>
            <person name="Li P.W."/>
            <person name="Adams M.D."/>
            <person name="Amanatides P.G."/>
            <person name="Baden-Tillson H."/>
            <person name="Barnstead M."/>
            <person name="Chin S.H."/>
            <person name="Dew I."/>
            <person name="Evans C.A."/>
            <person name="Ferriera S."/>
            <person name="Flanigan M."/>
            <person name="Fosler C."/>
            <person name="Glodek A."/>
            <person name="Gu Z."/>
            <person name="Holt R.A."/>
            <person name="Jennings D."/>
            <person name="Kraft C.L."/>
            <person name="Lu F."/>
            <person name="Nguyen T."/>
            <person name="Nusskern D.R."/>
            <person name="Pfannkoch C.M."/>
            <person name="Sitter C."/>
            <person name="Sutton G.G."/>
            <person name="Venter J.C."/>
            <person name="Wang Z."/>
            <person name="Woodage T."/>
            <person name="Zheng X.H."/>
            <person name="Zhong F."/>
        </authorList>
    </citation>
    <scope>NUCLEOTIDE SEQUENCE [LARGE SCALE GENOMIC DNA]</scope>
    <source>
        <strain>BN</strain>
        <strain evidence="2">Sprague-Dawley</strain>
    </source>
</reference>
<proteinExistence type="predicted"/>
<dbReference type="RGD" id="620230">
    <property type="gene designation" value="Bmal2"/>
</dbReference>
<evidence type="ECO:0000313" key="2">
    <source>
        <dbReference type="Proteomes" id="UP000234681"/>
    </source>
</evidence>
<name>A6IN32_RAT</name>
<feature type="non-terminal residue" evidence="1">
    <location>
        <position position="91"/>
    </location>
</feature>
<dbReference type="Proteomes" id="UP000234681">
    <property type="component" value="Chromosome 4"/>
</dbReference>
<accession>A6IN32</accession>